<evidence type="ECO:0000256" key="1">
    <source>
        <dbReference type="SAM" id="MobiDB-lite"/>
    </source>
</evidence>
<name>A0A8J5JHN3_HOMAM</name>
<dbReference type="AlphaFoldDB" id="A0A8J5JHN3"/>
<comment type="caution">
    <text evidence="2">The sequence shown here is derived from an EMBL/GenBank/DDBJ whole genome shotgun (WGS) entry which is preliminary data.</text>
</comment>
<feature type="region of interest" description="Disordered" evidence="1">
    <location>
        <begin position="171"/>
        <end position="227"/>
    </location>
</feature>
<reference evidence="2" key="1">
    <citation type="journal article" date="2021" name="Sci. Adv.">
        <title>The American lobster genome reveals insights on longevity, neural, and immune adaptations.</title>
        <authorList>
            <person name="Polinski J.M."/>
            <person name="Zimin A.V."/>
            <person name="Clark K.F."/>
            <person name="Kohn A.B."/>
            <person name="Sadowski N."/>
            <person name="Timp W."/>
            <person name="Ptitsyn A."/>
            <person name="Khanna P."/>
            <person name="Romanova D.Y."/>
            <person name="Williams P."/>
            <person name="Greenwood S.J."/>
            <person name="Moroz L.L."/>
            <person name="Walt D.R."/>
            <person name="Bodnar A.G."/>
        </authorList>
    </citation>
    <scope>NUCLEOTIDE SEQUENCE</scope>
    <source>
        <strain evidence="2">GMGI-L3</strain>
    </source>
</reference>
<gene>
    <name evidence="2" type="ORF">Hamer_G018214</name>
</gene>
<dbReference type="EMBL" id="JAHLQT010044460">
    <property type="protein sequence ID" value="KAG7154468.1"/>
    <property type="molecule type" value="Genomic_DNA"/>
</dbReference>
<protein>
    <submittedName>
        <fullName evidence="2">Uncharacterized protein</fullName>
    </submittedName>
</protein>
<dbReference type="Proteomes" id="UP000747542">
    <property type="component" value="Unassembled WGS sequence"/>
</dbReference>
<proteinExistence type="predicted"/>
<accession>A0A8J5JHN3</accession>
<sequence>MSEGSGPEGHVQVEEVAKECRWIRALPVGGVAVHKTWLVLERDINAGLNFGASFGFEEVWKDEVAEEFRGLLVGGVAVHKTWLVLERDINAGLSFGGGFGFEEVSKDEVAEEFGGLLVGGVAVHKTWLVLEREINAGLSFGGSFGSLFEGGGCSSDSRRKRSVVIAPSVRTNNGGAEEEDFGKGVRDVTKQPMRIKGMRSIGRRDERHGSRTGRSTLTQRAREGVGDDGERLCEESWQVRGYRRSGRRTDPRGEASRRSASLQFEEVSKDEVAEEFGGLLVGGVAVHKTWLVLEREINAGLSFGGSFGVSIVVPERRLGY</sequence>
<evidence type="ECO:0000313" key="3">
    <source>
        <dbReference type="Proteomes" id="UP000747542"/>
    </source>
</evidence>
<evidence type="ECO:0000313" key="2">
    <source>
        <dbReference type="EMBL" id="KAG7154468.1"/>
    </source>
</evidence>
<organism evidence="2 3">
    <name type="scientific">Homarus americanus</name>
    <name type="common">American lobster</name>
    <dbReference type="NCBI Taxonomy" id="6706"/>
    <lineage>
        <taxon>Eukaryota</taxon>
        <taxon>Metazoa</taxon>
        <taxon>Ecdysozoa</taxon>
        <taxon>Arthropoda</taxon>
        <taxon>Crustacea</taxon>
        <taxon>Multicrustacea</taxon>
        <taxon>Malacostraca</taxon>
        <taxon>Eumalacostraca</taxon>
        <taxon>Eucarida</taxon>
        <taxon>Decapoda</taxon>
        <taxon>Pleocyemata</taxon>
        <taxon>Astacidea</taxon>
        <taxon>Nephropoidea</taxon>
        <taxon>Nephropidae</taxon>
        <taxon>Homarus</taxon>
    </lineage>
</organism>
<keyword evidence="3" id="KW-1185">Reference proteome</keyword>